<evidence type="ECO:0000313" key="1">
    <source>
        <dbReference type="EMBL" id="BEG99084.1"/>
    </source>
</evidence>
<gene>
    <name evidence="1" type="ORF">BSYN_13490</name>
</gene>
<protein>
    <submittedName>
        <fullName evidence="1">Uncharacterized protein</fullName>
    </submittedName>
</protein>
<keyword evidence="2" id="KW-1185">Reference proteome</keyword>
<dbReference type="InterPro" id="IPR024524">
    <property type="entry name" value="DUF3800"/>
</dbReference>
<name>A0ABM8IAN7_9BACE</name>
<dbReference type="Pfam" id="PF12686">
    <property type="entry name" value="DUF3800"/>
    <property type="match status" value="1"/>
</dbReference>
<dbReference type="Proteomes" id="UP001496674">
    <property type="component" value="Chromosome"/>
</dbReference>
<sequence>MQFTGRMIDIKYKIEDFRRAIKMLPIKHLFDITTTFYYDETDNVRKYYLKETGINEQIDRHFVLGGIMLKEDINPPDVKELREKLRIPEELEEIKSKHVYNGDIFKVLDKREINPFLNWILNHDIYIHYSVANLYYYSLVDIVDSIIDEELYGFHFYLKDDLYQIAKADHNQFNNILYKYNYPNISHEDIVDFLVDLRGYISGNKLDTTHYIDLLIERIEDENISELPFIQDEEDLMLLKDLSQFYYYPIYTFHNSKHIFDHERQIEDNHFKGVTFTKNGIPFNSYEFKDSKDDSMIQLSDCVVGIISRFYKFLDEFDGSLTNLDKRLNSRQKENLSILCKIIKKSVDYNETLIHMIVPIKEQQGYNIIVSHYSK</sequence>
<evidence type="ECO:0000313" key="2">
    <source>
        <dbReference type="Proteomes" id="UP001496674"/>
    </source>
</evidence>
<dbReference type="EMBL" id="AP028055">
    <property type="protein sequence ID" value="BEG99084.1"/>
    <property type="molecule type" value="Genomic_DNA"/>
</dbReference>
<accession>A0ABM8IAN7</accession>
<proteinExistence type="predicted"/>
<organism evidence="1 2">
    <name type="scientific">Bacteroides sedimenti</name>
    <dbReference type="NCBI Taxonomy" id="2136147"/>
    <lineage>
        <taxon>Bacteria</taxon>
        <taxon>Pseudomonadati</taxon>
        <taxon>Bacteroidota</taxon>
        <taxon>Bacteroidia</taxon>
        <taxon>Bacteroidales</taxon>
        <taxon>Bacteroidaceae</taxon>
        <taxon>Bacteroides</taxon>
    </lineage>
</organism>
<reference evidence="1 2" key="1">
    <citation type="submission" date="2023-04" db="EMBL/GenBank/DDBJ databases">
        <title>Draft genome sequence of acteroides sedimenti strain YN3PY1.</title>
        <authorList>
            <person name="Yoshida N."/>
        </authorList>
    </citation>
    <scope>NUCLEOTIDE SEQUENCE [LARGE SCALE GENOMIC DNA]</scope>
    <source>
        <strain evidence="1 2">YN3PY1</strain>
    </source>
</reference>